<evidence type="ECO:0000256" key="1">
    <source>
        <dbReference type="ARBA" id="ARBA00023121"/>
    </source>
</evidence>
<evidence type="ECO:0000313" key="3">
    <source>
        <dbReference type="EMBL" id="RMX04831.1"/>
    </source>
</evidence>
<proteinExistence type="predicted"/>
<keyword evidence="4" id="KW-1185">Reference proteome</keyword>
<dbReference type="RefSeq" id="WP_122230122.1">
    <property type="nucleotide sequence ID" value="NZ_RDQO01000004.1"/>
</dbReference>
<dbReference type="SUPFAM" id="SSF47027">
    <property type="entry name" value="Acyl-CoA binding protein"/>
    <property type="match status" value="1"/>
</dbReference>
<dbReference type="Pfam" id="PF00887">
    <property type="entry name" value="ACBP"/>
    <property type="match status" value="1"/>
</dbReference>
<dbReference type="InterPro" id="IPR014352">
    <property type="entry name" value="FERM/acyl-CoA-bd_prot_sf"/>
</dbReference>
<dbReference type="GO" id="GO:0006631">
    <property type="term" value="P:fatty acid metabolic process"/>
    <property type="evidence" value="ECO:0007669"/>
    <property type="project" value="TreeGrafter"/>
</dbReference>
<dbReference type="GO" id="GO:0000062">
    <property type="term" value="F:fatty-acyl-CoA binding"/>
    <property type="evidence" value="ECO:0007669"/>
    <property type="project" value="InterPro"/>
</dbReference>
<gene>
    <name evidence="3" type="ORF">D8I35_13280</name>
</gene>
<dbReference type="EMBL" id="RDQO01000004">
    <property type="protein sequence ID" value="RMX04831.1"/>
    <property type="molecule type" value="Genomic_DNA"/>
</dbReference>
<sequence length="86" mass="9574">MSDLNSAFEAAVRESKTLPEKPDNELLLQLYALYKQATQGNNTTERPGGFDFVGQAKWDAWTAQQGLSQDHAKRSYAELVAALKRS</sequence>
<organism evidence="3 4">
    <name type="scientific">Corticibacter populi</name>
    <dbReference type="NCBI Taxonomy" id="1550736"/>
    <lineage>
        <taxon>Bacteria</taxon>
        <taxon>Pseudomonadati</taxon>
        <taxon>Pseudomonadota</taxon>
        <taxon>Betaproteobacteria</taxon>
        <taxon>Burkholderiales</taxon>
        <taxon>Comamonadaceae</taxon>
        <taxon>Corticibacter</taxon>
    </lineage>
</organism>
<accession>A0A3M6QPW0</accession>
<dbReference type="InterPro" id="IPR000582">
    <property type="entry name" value="Acyl-CoA-binding_protein"/>
</dbReference>
<name>A0A3M6QPW0_9BURK</name>
<comment type="caution">
    <text evidence="3">The sequence shown here is derived from an EMBL/GenBank/DDBJ whole genome shotgun (WGS) entry which is preliminary data.</text>
</comment>
<dbReference type="PANTHER" id="PTHR23310:SF62">
    <property type="entry name" value="ACYL-COA BINDING PROTEIN 1, ISOFORM A"/>
    <property type="match status" value="1"/>
</dbReference>
<protein>
    <submittedName>
        <fullName evidence="3">Acyl-CoA-binding protein</fullName>
    </submittedName>
</protein>
<dbReference type="OrthoDB" id="5625302at2"/>
<feature type="domain" description="ACB" evidence="2">
    <location>
        <begin position="4"/>
        <end position="86"/>
    </location>
</feature>
<dbReference type="PANTHER" id="PTHR23310">
    <property type="entry name" value="ACYL-COA-BINDING PROTEIN, ACBP"/>
    <property type="match status" value="1"/>
</dbReference>
<dbReference type="AlphaFoldDB" id="A0A3M6QPW0"/>
<dbReference type="PRINTS" id="PR00689">
    <property type="entry name" value="ACOABINDINGP"/>
</dbReference>
<dbReference type="Gene3D" id="1.20.80.10">
    <property type="match status" value="1"/>
</dbReference>
<reference evidence="3 4" key="1">
    <citation type="submission" date="2018-10" db="EMBL/GenBank/DDBJ databases">
        <title>Draft genome of Cortibacter populi DSM10536.</title>
        <authorList>
            <person name="Bernier A.-M."/>
            <person name="Bernard K."/>
        </authorList>
    </citation>
    <scope>NUCLEOTIDE SEQUENCE [LARGE SCALE GENOMIC DNA]</scope>
    <source>
        <strain evidence="3 4">DSM 105136</strain>
    </source>
</reference>
<evidence type="ECO:0000313" key="4">
    <source>
        <dbReference type="Proteomes" id="UP000278006"/>
    </source>
</evidence>
<dbReference type="PROSITE" id="PS51228">
    <property type="entry name" value="ACB_2"/>
    <property type="match status" value="1"/>
</dbReference>
<dbReference type="Proteomes" id="UP000278006">
    <property type="component" value="Unassembled WGS sequence"/>
</dbReference>
<keyword evidence="1" id="KW-0446">Lipid-binding</keyword>
<dbReference type="InterPro" id="IPR035984">
    <property type="entry name" value="Acyl-CoA-binding_sf"/>
</dbReference>
<evidence type="ECO:0000259" key="2">
    <source>
        <dbReference type="PROSITE" id="PS51228"/>
    </source>
</evidence>